<feature type="compositionally biased region" description="Basic and acidic residues" evidence="2">
    <location>
        <begin position="1097"/>
        <end position="1107"/>
    </location>
</feature>
<gene>
    <name evidence="4" type="ORF">KUF71_017223</name>
</gene>
<dbReference type="PROSITE" id="PS50994">
    <property type="entry name" value="INTEGRASE"/>
    <property type="match status" value="1"/>
</dbReference>
<evidence type="ECO:0000256" key="2">
    <source>
        <dbReference type="SAM" id="MobiDB-lite"/>
    </source>
</evidence>
<feature type="region of interest" description="Disordered" evidence="2">
    <location>
        <begin position="186"/>
        <end position="279"/>
    </location>
</feature>
<dbReference type="InterPro" id="IPR041588">
    <property type="entry name" value="Integrase_H2C2"/>
</dbReference>
<name>A0AAE1LVD3_9NEOP</name>
<dbReference type="GO" id="GO:0003676">
    <property type="term" value="F:nucleic acid binding"/>
    <property type="evidence" value="ECO:0007669"/>
    <property type="project" value="InterPro"/>
</dbReference>
<feature type="compositionally biased region" description="Basic residues" evidence="2">
    <location>
        <begin position="216"/>
        <end position="228"/>
    </location>
</feature>
<feature type="compositionally biased region" description="Basic and acidic residues" evidence="2">
    <location>
        <begin position="1041"/>
        <end position="1054"/>
    </location>
</feature>
<accession>A0AAE1LVD3</accession>
<dbReference type="EMBL" id="JAHWGI010001442">
    <property type="protein sequence ID" value="KAK3933035.1"/>
    <property type="molecule type" value="Genomic_DNA"/>
</dbReference>
<evidence type="ECO:0000313" key="4">
    <source>
        <dbReference type="EMBL" id="KAK3933035.1"/>
    </source>
</evidence>
<protein>
    <recommendedName>
        <fullName evidence="1">RNA-directed DNA polymerase</fullName>
        <ecNumber evidence="1">2.7.7.49</ecNumber>
    </recommendedName>
</protein>
<dbReference type="InterPro" id="IPR012337">
    <property type="entry name" value="RNaseH-like_sf"/>
</dbReference>
<dbReference type="AlphaFoldDB" id="A0AAE1LVD3"/>
<feature type="compositionally biased region" description="Polar residues" evidence="2">
    <location>
        <begin position="985"/>
        <end position="997"/>
    </location>
</feature>
<evidence type="ECO:0000256" key="1">
    <source>
        <dbReference type="ARBA" id="ARBA00012493"/>
    </source>
</evidence>
<dbReference type="Gene3D" id="3.30.420.10">
    <property type="entry name" value="Ribonuclease H-like superfamily/Ribonuclease H"/>
    <property type="match status" value="1"/>
</dbReference>
<sequence length="1114" mass="128115">MAIPAPKPVELGSQLEKSWKQYKSASGKSGQSDEIKAGVLMAFMGHKALDQFPAWGITDAMKKDYKLLIAQIDKQVSPKDFPISRRLMFRHRKRKENEDIDDYIIELLKLSEGCEFEDKEQEHMIIDNLVDSITNTALQQFIIRKNHTDYKELVSAIKESEKLNEVSQAIAIKNGNGLSIHHLKYSTSRAESRAPSKSSYQSRSCKYKPYKNDSRSRRHQSNHHRSRSRSVSFAPSRSQSRSMSRSKSKSRSRSRSHSHHRSKTRKPTPGPDNVRKRPCQRCDSRHKFGECPAEGYQCKKCNYFGHFTRCCKTSLKKVDSLIVTKRIKTTLEKNTEPDDYVLIHSILTKSAEPEWYEEIRVKNKRIRFKLDPGSDIDTLPMSYLKMQNMKVEDLSKPETRALLYGKVEISILGKITLPITCRDKSGELTFYVIEAQDVPLISRHTCVALNLVQRIPPSVHSIKTHNNEIPDITKEISDENIRKFVESNIDVFTGTGQFPDTVSLMIDKNIEPQRKPARRLPKIISDKLQAHLQELVQQDIIEECPQPRSWVSNSLIREKSDGSLRTLKYNLEVIYRPGSQMHVADLLSRDSLPCKPEDEVKISTTIHSVTTLLPVADPIKEKIKKATKEDQQMQELVKYVYEGWPDSKTQLPEKLKPYWQNRDKVHEENGMLFFESGAIIPESLRETMLKKLHHGHLGISKTNSLAVETVYWPGLFRDITNMIHACKTCATFQPQKKKEEMWLEILKLKNKSAKEINNHLEELFHRFGVPDIVYSDNNPFNSTECQSLTEILPFRYVYSSPNYPQSNGQAEKAVDIAKRRLGKCREDKSSISLALLNYRNMKILGLNATPAQLMFNRRMKTTLPISDEMLQPEIQTEVQEKLKQRQKKAADFYNKTASRKQVRFEEKQPVLITYGRTNEWKPAVIIEKSTTAPRSYLVRKEKGHEVVRTSRHIRENYNPTLTTVTVKQKEATQKSWVWYNDIESTSTENQQEKTSASNEKKVTGTIEDQPDLTGGDDTASSPARSDKQNTSPSRIENSLHQPEKETEKPQREAESIASSSRTPETTKSACNTKKGKSSSSNKKNLRKSSRNRIPNKRYPEEEYEKTSFFDCLTD</sequence>
<dbReference type="Pfam" id="PF17921">
    <property type="entry name" value="Integrase_H2C2"/>
    <property type="match status" value="1"/>
</dbReference>
<dbReference type="InterPro" id="IPR001584">
    <property type="entry name" value="Integrase_cat-core"/>
</dbReference>
<dbReference type="Proteomes" id="UP001219518">
    <property type="component" value="Unassembled WGS sequence"/>
</dbReference>
<dbReference type="PANTHER" id="PTHR37984:SF8">
    <property type="entry name" value="CCHC-TYPE DOMAIN-CONTAINING PROTEIN"/>
    <property type="match status" value="1"/>
</dbReference>
<feature type="domain" description="Integrase catalytic" evidence="3">
    <location>
        <begin position="742"/>
        <end position="872"/>
    </location>
</feature>
<dbReference type="Gene3D" id="1.10.340.70">
    <property type="match status" value="1"/>
</dbReference>
<reference evidence="4" key="2">
    <citation type="journal article" date="2023" name="BMC Genomics">
        <title>Pest status, molecular evolution, and epigenetic factors derived from the genome assembly of Frankliniella fusca, a thysanopteran phytovirus vector.</title>
        <authorList>
            <person name="Catto M.A."/>
            <person name="Labadie P.E."/>
            <person name="Jacobson A.L."/>
            <person name="Kennedy G.G."/>
            <person name="Srinivasan R."/>
            <person name="Hunt B.G."/>
        </authorList>
    </citation>
    <scope>NUCLEOTIDE SEQUENCE</scope>
    <source>
        <strain evidence="4">PL_HMW_Pooled</strain>
    </source>
</reference>
<feature type="region of interest" description="Disordered" evidence="2">
    <location>
        <begin position="985"/>
        <end position="1114"/>
    </location>
</feature>
<feature type="compositionally biased region" description="Polar residues" evidence="2">
    <location>
        <begin position="1056"/>
        <end position="1071"/>
    </location>
</feature>
<feature type="compositionally biased region" description="Polar residues" evidence="2">
    <location>
        <begin position="186"/>
        <end position="204"/>
    </location>
</feature>
<comment type="caution">
    <text evidence="4">The sequence shown here is derived from an EMBL/GenBank/DDBJ whole genome shotgun (WGS) entry which is preliminary data.</text>
</comment>
<dbReference type="Gene3D" id="3.10.10.10">
    <property type="entry name" value="HIV Type 1 Reverse Transcriptase, subunit A, domain 1"/>
    <property type="match status" value="1"/>
</dbReference>
<dbReference type="GO" id="GO:0015074">
    <property type="term" value="P:DNA integration"/>
    <property type="evidence" value="ECO:0007669"/>
    <property type="project" value="InterPro"/>
</dbReference>
<dbReference type="GO" id="GO:0003964">
    <property type="term" value="F:RNA-directed DNA polymerase activity"/>
    <property type="evidence" value="ECO:0007669"/>
    <property type="project" value="UniProtKB-EC"/>
</dbReference>
<dbReference type="InterPro" id="IPR036397">
    <property type="entry name" value="RNaseH_sf"/>
</dbReference>
<dbReference type="InterPro" id="IPR050951">
    <property type="entry name" value="Retrovirus_Pol_polyprotein"/>
</dbReference>
<feature type="compositionally biased region" description="Low complexity" evidence="2">
    <location>
        <begin position="229"/>
        <end position="243"/>
    </location>
</feature>
<dbReference type="FunFam" id="1.10.340.70:FF:000003">
    <property type="entry name" value="Protein CBG25708"/>
    <property type="match status" value="1"/>
</dbReference>
<evidence type="ECO:0000313" key="5">
    <source>
        <dbReference type="Proteomes" id="UP001219518"/>
    </source>
</evidence>
<reference evidence="4" key="1">
    <citation type="submission" date="2021-07" db="EMBL/GenBank/DDBJ databases">
        <authorList>
            <person name="Catto M.A."/>
            <person name="Jacobson A."/>
            <person name="Kennedy G."/>
            <person name="Labadie P."/>
            <person name="Hunt B.G."/>
            <person name="Srinivasan R."/>
        </authorList>
    </citation>
    <scope>NUCLEOTIDE SEQUENCE</scope>
    <source>
        <strain evidence="4">PL_HMW_Pooled</strain>
        <tissue evidence="4">Head</tissue>
    </source>
</reference>
<organism evidence="4 5">
    <name type="scientific">Frankliniella fusca</name>
    <dbReference type="NCBI Taxonomy" id="407009"/>
    <lineage>
        <taxon>Eukaryota</taxon>
        <taxon>Metazoa</taxon>
        <taxon>Ecdysozoa</taxon>
        <taxon>Arthropoda</taxon>
        <taxon>Hexapoda</taxon>
        <taxon>Insecta</taxon>
        <taxon>Pterygota</taxon>
        <taxon>Neoptera</taxon>
        <taxon>Paraneoptera</taxon>
        <taxon>Thysanoptera</taxon>
        <taxon>Terebrantia</taxon>
        <taxon>Thripoidea</taxon>
        <taxon>Thripidae</taxon>
        <taxon>Frankliniella</taxon>
    </lineage>
</organism>
<feature type="compositionally biased region" description="Basic residues" evidence="2">
    <location>
        <begin position="244"/>
        <end position="266"/>
    </location>
</feature>
<proteinExistence type="predicted"/>
<keyword evidence="5" id="KW-1185">Reference proteome</keyword>
<dbReference type="PANTHER" id="PTHR37984">
    <property type="entry name" value="PROTEIN CBG26694"/>
    <property type="match status" value="1"/>
</dbReference>
<dbReference type="SUPFAM" id="SSF53098">
    <property type="entry name" value="Ribonuclease H-like"/>
    <property type="match status" value="1"/>
</dbReference>
<dbReference type="EC" id="2.7.7.49" evidence="1"/>
<feature type="compositionally biased region" description="Basic residues" evidence="2">
    <location>
        <begin position="1083"/>
        <end position="1095"/>
    </location>
</feature>
<feature type="compositionally biased region" description="Polar residues" evidence="2">
    <location>
        <begin position="1018"/>
        <end position="1040"/>
    </location>
</feature>
<evidence type="ECO:0000259" key="3">
    <source>
        <dbReference type="PROSITE" id="PS50994"/>
    </source>
</evidence>